<dbReference type="EC" id="3.4.21.89" evidence="2"/>
<dbReference type="GO" id="GO:0009003">
    <property type="term" value="F:signal peptidase activity"/>
    <property type="evidence" value="ECO:0007669"/>
    <property type="project" value="UniProtKB-EC"/>
</dbReference>
<organism evidence="2">
    <name type="scientific">uncultured Nocardioidaceae bacterium</name>
    <dbReference type="NCBI Taxonomy" id="253824"/>
    <lineage>
        <taxon>Bacteria</taxon>
        <taxon>Bacillati</taxon>
        <taxon>Actinomycetota</taxon>
        <taxon>Actinomycetes</taxon>
        <taxon>Propionibacteriales</taxon>
        <taxon>Nocardioidaceae</taxon>
        <taxon>environmental samples</taxon>
    </lineage>
</organism>
<evidence type="ECO:0000313" key="2">
    <source>
        <dbReference type="EMBL" id="CAA9359671.1"/>
    </source>
</evidence>
<evidence type="ECO:0000256" key="1">
    <source>
        <dbReference type="SAM" id="MobiDB-lite"/>
    </source>
</evidence>
<feature type="compositionally biased region" description="Basic and acidic residues" evidence="1">
    <location>
        <begin position="139"/>
        <end position="154"/>
    </location>
</feature>
<protein>
    <submittedName>
        <fullName evidence="2">Signal peptidase I</fullName>
        <ecNumber evidence="2">3.4.21.89</ecNumber>
    </submittedName>
</protein>
<feature type="compositionally biased region" description="Low complexity" evidence="1">
    <location>
        <begin position="1"/>
        <end position="11"/>
    </location>
</feature>
<feature type="region of interest" description="Disordered" evidence="1">
    <location>
        <begin position="45"/>
        <end position="168"/>
    </location>
</feature>
<name>A0A6J4MHU8_9ACTN</name>
<feature type="non-terminal residue" evidence="2">
    <location>
        <position position="168"/>
    </location>
</feature>
<keyword evidence="2" id="KW-0378">Hydrolase</keyword>
<feature type="non-terminal residue" evidence="2">
    <location>
        <position position="1"/>
    </location>
</feature>
<feature type="compositionally biased region" description="Basic residues" evidence="1">
    <location>
        <begin position="111"/>
        <end position="121"/>
    </location>
</feature>
<dbReference type="AlphaFoldDB" id="A0A6J4MHU8"/>
<gene>
    <name evidence="2" type="ORF">AVDCRST_MAG47-73</name>
</gene>
<reference evidence="2" key="1">
    <citation type="submission" date="2020-02" db="EMBL/GenBank/DDBJ databases">
        <authorList>
            <person name="Meier V. D."/>
        </authorList>
    </citation>
    <scope>NUCLEOTIDE SEQUENCE</scope>
    <source>
        <strain evidence="2">AVDCRST_MAG47</strain>
    </source>
</reference>
<sequence length="168" mass="18783">VAEPGRAAAHPRVARGHRARRRRARGLAGHQDVRDADVLRAVGVDGAAVRHQRPDPGAEGELLGERRPARGRRRLRGPRWVARTQPGARAGPEGAVRHRPLPRRWPPREAGHRRRGRPRRVLRLEGAGHGQRRRSRRGRLPDERAAGVREEVRRPGARGPFVGDGRQP</sequence>
<accession>A0A6J4MHU8</accession>
<proteinExistence type="predicted"/>
<dbReference type="EMBL" id="CADCUK010000007">
    <property type="protein sequence ID" value="CAA9359671.1"/>
    <property type="molecule type" value="Genomic_DNA"/>
</dbReference>
<feature type="compositionally biased region" description="Basic residues" evidence="1">
    <location>
        <begin position="12"/>
        <end position="25"/>
    </location>
</feature>
<feature type="region of interest" description="Disordered" evidence="1">
    <location>
        <begin position="1"/>
        <end position="33"/>
    </location>
</feature>